<accession>A0A1F4WH37</accession>
<evidence type="ECO:0000256" key="7">
    <source>
        <dbReference type="ARBA" id="ARBA00023134"/>
    </source>
</evidence>
<dbReference type="Pfam" id="PF01926">
    <property type="entry name" value="MMR_HSR1"/>
    <property type="match status" value="1"/>
</dbReference>
<dbReference type="InterPro" id="IPR027417">
    <property type="entry name" value="P-loop_NTPase"/>
</dbReference>
<dbReference type="GO" id="GO:0042254">
    <property type="term" value="P:ribosome biogenesis"/>
    <property type="evidence" value="ECO:0007669"/>
    <property type="project" value="UniProtKB-UniRule"/>
</dbReference>
<dbReference type="InterPro" id="IPR006073">
    <property type="entry name" value="GTP-bd"/>
</dbReference>
<feature type="binding site" evidence="8">
    <location>
        <position position="193"/>
    </location>
    <ligand>
        <name>Mg(2+)</name>
        <dbReference type="ChEBI" id="CHEBI:18420"/>
    </ligand>
</feature>
<dbReference type="SUPFAM" id="SSF52540">
    <property type="entry name" value="P-loop containing nucleoside triphosphate hydrolases"/>
    <property type="match status" value="1"/>
</dbReference>
<reference evidence="11 12" key="1">
    <citation type="journal article" date="2016" name="Nat. Commun.">
        <title>Thousands of microbial genomes shed light on interconnected biogeochemical processes in an aquifer system.</title>
        <authorList>
            <person name="Anantharaman K."/>
            <person name="Brown C.T."/>
            <person name="Hug L.A."/>
            <person name="Sharon I."/>
            <person name="Castelle C.J."/>
            <person name="Probst A.J."/>
            <person name="Thomas B.C."/>
            <person name="Singh A."/>
            <person name="Wilkins M.J."/>
            <person name="Karaoz U."/>
            <person name="Brodie E.L."/>
            <person name="Williams K.H."/>
            <person name="Hubbard S.S."/>
            <person name="Banfield J.F."/>
        </authorList>
    </citation>
    <scope>NUCLEOTIDE SEQUENCE [LARGE SCALE GENOMIC DNA]</scope>
</reference>
<dbReference type="GO" id="GO:0000287">
    <property type="term" value="F:magnesium ion binding"/>
    <property type="evidence" value="ECO:0007669"/>
    <property type="project" value="InterPro"/>
</dbReference>
<evidence type="ECO:0000256" key="2">
    <source>
        <dbReference type="ARBA" id="ARBA00022490"/>
    </source>
</evidence>
<evidence type="ECO:0000256" key="4">
    <source>
        <dbReference type="ARBA" id="ARBA00022741"/>
    </source>
</evidence>
<dbReference type="NCBIfam" id="TIGR00231">
    <property type="entry name" value="small_GTP"/>
    <property type="match status" value="1"/>
</dbReference>
<evidence type="ECO:0000256" key="8">
    <source>
        <dbReference type="HAMAP-Rule" id="MF_01454"/>
    </source>
</evidence>
<dbReference type="InterPro" id="IPR045086">
    <property type="entry name" value="OBG_GTPase"/>
</dbReference>
<keyword evidence="7 8" id="KW-0342">GTP-binding</keyword>
<organism evidence="11 12">
    <name type="scientific">candidate division WWE3 bacterium RIFOXYC1_FULL_39_7</name>
    <dbReference type="NCBI Taxonomy" id="1802643"/>
    <lineage>
        <taxon>Bacteria</taxon>
        <taxon>Katanobacteria</taxon>
    </lineage>
</organism>
<evidence type="ECO:0000256" key="6">
    <source>
        <dbReference type="ARBA" id="ARBA00022842"/>
    </source>
</evidence>
<dbReference type="Pfam" id="PF01018">
    <property type="entry name" value="GTP1_OBG"/>
    <property type="match status" value="1"/>
</dbReference>
<dbReference type="Proteomes" id="UP000179113">
    <property type="component" value="Unassembled WGS sequence"/>
</dbReference>
<dbReference type="InterPro" id="IPR006074">
    <property type="entry name" value="GTP1-OBG_CS"/>
</dbReference>
<feature type="domain" description="OBG-type G" evidence="9">
    <location>
        <begin position="160"/>
        <end position="337"/>
    </location>
</feature>
<dbReference type="HAMAP" id="MF_01454">
    <property type="entry name" value="GTPase_Obg"/>
    <property type="match status" value="1"/>
</dbReference>
<dbReference type="GO" id="GO:0005525">
    <property type="term" value="F:GTP binding"/>
    <property type="evidence" value="ECO:0007669"/>
    <property type="project" value="UniProtKB-UniRule"/>
</dbReference>
<dbReference type="InterPro" id="IPR031167">
    <property type="entry name" value="G_OBG"/>
</dbReference>
<evidence type="ECO:0000259" key="9">
    <source>
        <dbReference type="PROSITE" id="PS51710"/>
    </source>
</evidence>
<feature type="binding site" evidence="8">
    <location>
        <begin position="213"/>
        <end position="216"/>
    </location>
    <ligand>
        <name>GTP</name>
        <dbReference type="ChEBI" id="CHEBI:37565"/>
    </ligand>
</feature>
<dbReference type="PROSITE" id="PS51710">
    <property type="entry name" value="G_OBG"/>
    <property type="match status" value="1"/>
</dbReference>
<dbReference type="InterPro" id="IPR005225">
    <property type="entry name" value="Small_GTP-bd"/>
</dbReference>
<comment type="subunit">
    <text evidence="8">Monomer.</text>
</comment>
<comment type="similarity">
    <text evidence="1 8">Belongs to the TRAFAC class OBG-HflX-like GTPase superfamily. OBG GTPase family.</text>
</comment>
<comment type="function">
    <text evidence="8">An essential GTPase which binds GTP, GDP and possibly (p)ppGpp with moderate affinity, with high nucleotide exchange rates and a fairly low GTP hydrolysis rate. Plays a role in control of the cell cycle, stress response, ribosome biogenesis and in those bacteria that undergo differentiation, in morphogenesis control.</text>
</comment>
<dbReference type="SUPFAM" id="SSF82051">
    <property type="entry name" value="Obg GTP-binding protein N-terminal domain"/>
    <property type="match status" value="1"/>
</dbReference>
<dbReference type="NCBIfam" id="TIGR02729">
    <property type="entry name" value="Obg_CgtA"/>
    <property type="match status" value="1"/>
</dbReference>
<dbReference type="GO" id="GO:0003924">
    <property type="term" value="F:GTPase activity"/>
    <property type="evidence" value="ECO:0007669"/>
    <property type="project" value="UniProtKB-UniRule"/>
</dbReference>
<dbReference type="EC" id="3.6.5.-" evidence="8"/>
<dbReference type="PANTHER" id="PTHR11702:SF31">
    <property type="entry name" value="MITOCHONDRIAL RIBOSOME-ASSOCIATED GTPASE 2"/>
    <property type="match status" value="1"/>
</dbReference>
<dbReference type="PIRSF" id="PIRSF002401">
    <property type="entry name" value="GTP_bd_Obg/CgtA"/>
    <property type="match status" value="1"/>
</dbReference>
<feature type="binding site" evidence="8">
    <location>
        <begin position="289"/>
        <end position="292"/>
    </location>
    <ligand>
        <name>GTP</name>
        <dbReference type="ChEBI" id="CHEBI:37565"/>
    </ligand>
</feature>
<keyword evidence="4 8" id="KW-0547">Nucleotide-binding</keyword>
<evidence type="ECO:0000313" key="11">
    <source>
        <dbReference type="EMBL" id="OGC68658.1"/>
    </source>
</evidence>
<comment type="cofactor">
    <cofactor evidence="8">
        <name>Mg(2+)</name>
        <dbReference type="ChEBI" id="CHEBI:18420"/>
    </cofactor>
</comment>
<dbReference type="InterPro" id="IPR036726">
    <property type="entry name" value="GTP1_OBG_dom_sf"/>
</dbReference>
<dbReference type="FunFam" id="2.70.210.12:FF:000001">
    <property type="entry name" value="GTPase Obg"/>
    <property type="match status" value="1"/>
</dbReference>
<feature type="binding site" evidence="8">
    <location>
        <position position="173"/>
    </location>
    <ligand>
        <name>Mg(2+)</name>
        <dbReference type="ChEBI" id="CHEBI:18420"/>
    </ligand>
</feature>
<keyword evidence="2 8" id="KW-0963">Cytoplasm</keyword>
<dbReference type="PRINTS" id="PR00326">
    <property type="entry name" value="GTP1OBG"/>
</dbReference>
<dbReference type="NCBIfam" id="NF008956">
    <property type="entry name" value="PRK12299.1"/>
    <property type="match status" value="1"/>
</dbReference>
<sequence length="376" mass="40772">MIDVAKIQIKAGNGGDGKVSFRHEKYVPKGGPDGGDGGKGGDVYFVADANMATLMDFKSKTILAAEDGQAGGKKKMSGKNTLDLHVKVPVGTLIYELRENDEVLIADMNEEGKLFLAASGGRGGVGNFRFRSSTNQTPTQYTKGVLGGVKNIRLEVKLVADVGIIGLPNAGKSTLLNILTKANAKVSDYPFTTLSPNLGTALLKSGKTVVLADIPGLIEGASEGKGLGDEFLRHVERTRILLHLIDPSDLIGMEIDVVQGTLDKYATIRNELEQYGKGLTDKYEILVISKMDVTEVAEAFKKIQKEFKKKKIEVFGISGVTGEGIEHLLEKLDEALAKIDKKVEFQTATPVKLYDLNNLPNRRMVFKHNRVDIAEQ</sequence>
<comment type="subcellular location">
    <subcellularLocation>
        <location evidence="8">Cytoplasm</location>
    </subcellularLocation>
</comment>
<dbReference type="InterPro" id="IPR014100">
    <property type="entry name" value="GTP-bd_Obg/CgtA"/>
</dbReference>
<keyword evidence="5 8" id="KW-0378">Hydrolase</keyword>
<evidence type="ECO:0000256" key="3">
    <source>
        <dbReference type="ARBA" id="ARBA00022723"/>
    </source>
</evidence>
<dbReference type="NCBIfam" id="NF008955">
    <property type="entry name" value="PRK12297.1"/>
    <property type="match status" value="1"/>
</dbReference>
<evidence type="ECO:0000259" key="10">
    <source>
        <dbReference type="PROSITE" id="PS51883"/>
    </source>
</evidence>
<comment type="caution">
    <text evidence="11">The sequence shown here is derived from an EMBL/GenBank/DDBJ whole genome shotgun (WGS) entry which is preliminary data.</text>
</comment>
<dbReference type="PROSITE" id="PS00905">
    <property type="entry name" value="GTP1_OBG"/>
    <property type="match status" value="1"/>
</dbReference>
<evidence type="ECO:0000256" key="1">
    <source>
        <dbReference type="ARBA" id="ARBA00007699"/>
    </source>
</evidence>
<feature type="domain" description="Obg" evidence="10">
    <location>
        <begin position="1"/>
        <end position="159"/>
    </location>
</feature>
<dbReference type="Gene3D" id="2.70.210.12">
    <property type="entry name" value="GTP1/OBG domain"/>
    <property type="match status" value="1"/>
</dbReference>
<dbReference type="AlphaFoldDB" id="A0A1F4WH37"/>
<feature type="binding site" evidence="8">
    <location>
        <begin position="191"/>
        <end position="195"/>
    </location>
    <ligand>
        <name>GTP</name>
        <dbReference type="ChEBI" id="CHEBI:37565"/>
    </ligand>
</feature>
<dbReference type="PANTHER" id="PTHR11702">
    <property type="entry name" value="DEVELOPMENTALLY REGULATED GTP-BINDING PROTEIN-RELATED"/>
    <property type="match status" value="1"/>
</dbReference>
<dbReference type="Gene3D" id="3.40.50.300">
    <property type="entry name" value="P-loop containing nucleotide triphosphate hydrolases"/>
    <property type="match status" value="1"/>
</dbReference>
<feature type="binding site" evidence="8">
    <location>
        <begin position="318"/>
        <end position="320"/>
    </location>
    <ligand>
        <name>GTP</name>
        <dbReference type="ChEBI" id="CHEBI:37565"/>
    </ligand>
</feature>
<keyword evidence="6 8" id="KW-0460">Magnesium</keyword>
<proteinExistence type="inferred from homology"/>
<name>A0A1F4WH37_UNCKA</name>
<dbReference type="InterPro" id="IPR006169">
    <property type="entry name" value="GTP1_OBG_dom"/>
</dbReference>
<dbReference type="EMBL" id="MEWA01000034">
    <property type="protein sequence ID" value="OGC68658.1"/>
    <property type="molecule type" value="Genomic_DNA"/>
</dbReference>
<evidence type="ECO:0000256" key="5">
    <source>
        <dbReference type="ARBA" id="ARBA00022801"/>
    </source>
</evidence>
<dbReference type="PROSITE" id="PS51883">
    <property type="entry name" value="OBG"/>
    <property type="match status" value="1"/>
</dbReference>
<dbReference type="CDD" id="cd01898">
    <property type="entry name" value="Obg"/>
    <property type="match status" value="1"/>
</dbReference>
<protein>
    <recommendedName>
        <fullName evidence="8">GTPase Obg</fullName>
        <ecNumber evidence="8">3.6.5.-</ecNumber>
    </recommendedName>
    <alternativeName>
        <fullName evidence="8">GTP-binding protein Obg</fullName>
    </alternativeName>
</protein>
<keyword evidence="3 8" id="KW-0479">Metal-binding</keyword>
<feature type="binding site" evidence="8">
    <location>
        <begin position="166"/>
        <end position="173"/>
    </location>
    <ligand>
        <name>GTP</name>
        <dbReference type="ChEBI" id="CHEBI:37565"/>
    </ligand>
</feature>
<gene>
    <name evidence="8" type="primary">obg</name>
    <name evidence="11" type="ORF">A2415_02300</name>
</gene>
<evidence type="ECO:0000313" key="12">
    <source>
        <dbReference type="Proteomes" id="UP000179113"/>
    </source>
</evidence>
<dbReference type="GO" id="GO:0005737">
    <property type="term" value="C:cytoplasm"/>
    <property type="evidence" value="ECO:0007669"/>
    <property type="project" value="UniProtKB-SubCell"/>
</dbReference>